<feature type="transmembrane region" description="Helical" evidence="7">
    <location>
        <begin position="267"/>
        <end position="285"/>
    </location>
</feature>
<proteinExistence type="predicted"/>
<feature type="transmembrane region" description="Helical" evidence="7">
    <location>
        <begin position="297"/>
        <end position="316"/>
    </location>
</feature>
<keyword evidence="2" id="KW-1003">Cell membrane</keyword>
<sequence length="324" mass="36235">MELDFSVFLVMVLTVVTVFFLIYAIFFNRGSADDERISKSVLESNKQKESPAASKRRKAMREAMQKIEQNNKKKSGVSTDIASLLSYSGLPLSKKFFYIISSIFGCIFFIGSLVATHSLYFALCASVSAILMVPRLILKRIIKNRQAKFLDDFPNALDIIIRSVRSGLPSSDAMAIIVNQSIDPIRMEFRRVIEAQHLGLSVSESVSRMVLYMPLQEVSFFSTVISIQAQSGGNLSEALTNLSRVLRERKKMKAKVQALSMEAKSSAWIIGSLPFIVSSLVYLTSPDYMKILFIDPRGHMILGIGAFSMFLGVMVMRSMINFDV</sequence>
<evidence type="ECO:0000313" key="9">
    <source>
        <dbReference type="EMBL" id="MBL0848657.1"/>
    </source>
</evidence>
<dbReference type="GO" id="GO:0005886">
    <property type="term" value="C:plasma membrane"/>
    <property type="evidence" value="ECO:0007669"/>
    <property type="project" value="UniProtKB-SubCell"/>
</dbReference>
<evidence type="ECO:0000256" key="6">
    <source>
        <dbReference type="SAM" id="Coils"/>
    </source>
</evidence>
<keyword evidence="5 7" id="KW-0472">Membrane</keyword>
<dbReference type="AlphaFoldDB" id="A0A937AKW7"/>
<evidence type="ECO:0000256" key="7">
    <source>
        <dbReference type="SAM" id="Phobius"/>
    </source>
</evidence>
<dbReference type="EMBL" id="SEOL01000001">
    <property type="protein sequence ID" value="MBL0848657.1"/>
    <property type="molecule type" value="Genomic_DNA"/>
</dbReference>
<feature type="transmembrane region" description="Helical" evidence="7">
    <location>
        <begin position="96"/>
        <end position="114"/>
    </location>
</feature>
<evidence type="ECO:0000259" key="8">
    <source>
        <dbReference type="Pfam" id="PF00482"/>
    </source>
</evidence>
<evidence type="ECO:0000256" key="4">
    <source>
        <dbReference type="ARBA" id="ARBA00022989"/>
    </source>
</evidence>
<keyword evidence="3 7" id="KW-0812">Transmembrane</keyword>
<feature type="domain" description="Type II secretion system protein GspF" evidence="8">
    <location>
        <begin position="157"/>
        <end position="281"/>
    </location>
</feature>
<keyword evidence="6" id="KW-0175">Coiled coil</keyword>
<name>A0A937AKW7_9HYPH</name>
<accession>A0A937AKW7</accession>
<evidence type="ECO:0000313" key="10">
    <source>
        <dbReference type="Proteomes" id="UP000736856"/>
    </source>
</evidence>
<dbReference type="Proteomes" id="UP000736856">
    <property type="component" value="Unassembled WGS sequence"/>
</dbReference>
<comment type="caution">
    <text evidence="9">The sequence shown here is derived from an EMBL/GenBank/DDBJ whole genome shotgun (WGS) entry which is preliminary data.</text>
</comment>
<evidence type="ECO:0000256" key="3">
    <source>
        <dbReference type="ARBA" id="ARBA00022692"/>
    </source>
</evidence>
<dbReference type="InterPro" id="IPR042094">
    <property type="entry name" value="T2SS_GspF_sf"/>
</dbReference>
<evidence type="ECO:0000256" key="1">
    <source>
        <dbReference type="ARBA" id="ARBA00004651"/>
    </source>
</evidence>
<keyword evidence="4 7" id="KW-1133">Transmembrane helix</keyword>
<gene>
    <name evidence="9" type="ORF">EU981_00920</name>
</gene>
<dbReference type="InterPro" id="IPR018076">
    <property type="entry name" value="T2SS_GspF_dom"/>
</dbReference>
<feature type="transmembrane region" description="Helical" evidence="7">
    <location>
        <begin position="120"/>
        <end position="138"/>
    </location>
</feature>
<feature type="transmembrane region" description="Helical" evidence="7">
    <location>
        <begin position="6"/>
        <end position="26"/>
    </location>
</feature>
<dbReference type="Gene3D" id="1.20.81.30">
    <property type="entry name" value="Type II secretion system (T2SS), domain F"/>
    <property type="match status" value="1"/>
</dbReference>
<evidence type="ECO:0000256" key="2">
    <source>
        <dbReference type="ARBA" id="ARBA00022475"/>
    </source>
</evidence>
<dbReference type="PANTHER" id="PTHR35007">
    <property type="entry name" value="INTEGRAL MEMBRANE PROTEIN-RELATED"/>
    <property type="match status" value="1"/>
</dbReference>
<dbReference type="PANTHER" id="PTHR35007:SF1">
    <property type="entry name" value="PILUS ASSEMBLY PROTEIN"/>
    <property type="match status" value="1"/>
</dbReference>
<evidence type="ECO:0000256" key="5">
    <source>
        <dbReference type="ARBA" id="ARBA00023136"/>
    </source>
</evidence>
<comment type="subcellular location">
    <subcellularLocation>
        <location evidence="1">Cell membrane</location>
        <topology evidence="1">Multi-pass membrane protein</topology>
    </subcellularLocation>
</comment>
<protein>
    <submittedName>
        <fullName evidence="9">Type II secretion system F family protein</fullName>
    </submittedName>
</protein>
<dbReference type="Pfam" id="PF00482">
    <property type="entry name" value="T2SSF"/>
    <property type="match status" value="1"/>
</dbReference>
<reference evidence="9" key="1">
    <citation type="submission" date="2019-02" db="EMBL/GenBank/DDBJ databases">
        <title>A novel Candidatus Liberibacter species associated with the New Zealand native fuchsia psyllid, Ctenarytaina fuchsiae.</title>
        <authorList>
            <person name="Thompson S.M."/>
            <person name="Jorgensen N."/>
            <person name="David C."/>
            <person name="Bulman S.R."/>
            <person name="Smith G.R."/>
        </authorList>
    </citation>
    <scope>NUCLEOTIDE SEQUENCE</scope>
    <source>
        <strain evidence="9">Oxford</strain>
    </source>
</reference>
<organism evidence="9 10">
    <name type="scientific">Candidatus Liberibacter ctenarytainae</name>
    <dbReference type="NCBI Taxonomy" id="2020335"/>
    <lineage>
        <taxon>Bacteria</taxon>
        <taxon>Pseudomonadati</taxon>
        <taxon>Pseudomonadota</taxon>
        <taxon>Alphaproteobacteria</taxon>
        <taxon>Hyphomicrobiales</taxon>
        <taxon>Rhizobiaceae</taxon>
        <taxon>Liberibacter</taxon>
    </lineage>
</organism>
<feature type="coiled-coil region" evidence="6">
    <location>
        <begin position="235"/>
        <end position="262"/>
    </location>
</feature>